<organism evidence="1">
    <name type="scientific">Trichuris suis</name>
    <name type="common">pig whipworm</name>
    <dbReference type="NCBI Taxonomy" id="68888"/>
    <lineage>
        <taxon>Eukaryota</taxon>
        <taxon>Metazoa</taxon>
        <taxon>Ecdysozoa</taxon>
        <taxon>Nematoda</taxon>
        <taxon>Enoplea</taxon>
        <taxon>Dorylaimia</taxon>
        <taxon>Trichinellida</taxon>
        <taxon>Trichuridae</taxon>
        <taxon>Trichuris</taxon>
    </lineage>
</organism>
<dbReference type="Proteomes" id="UP000030758">
    <property type="component" value="Unassembled WGS sequence"/>
</dbReference>
<evidence type="ECO:0000313" key="1">
    <source>
        <dbReference type="EMBL" id="KFD60860.1"/>
    </source>
</evidence>
<dbReference type="EMBL" id="KL367645">
    <property type="protein sequence ID" value="KFD60860.1"/>
    <property type="molecule type" value="Genomic_DNA"/>
</dbReference>
<protein>
    <submittedName>
        <fullName evidence="1">Uncharacterized protein</fullName>
    </submittedName>
</protein>
<accession>A0A085MUG4</accession>
<dbReference type="AlphaFoldDB" id="A0A085MUG4"/>
<reference evidence="1" key="1">
    <citation type="journal article" date="2014" name="Nat. Genet.">
        <title>Genome and transcriptome of the porcine whipworm Trichuris suis.</title>
        <authorList>
            <person name="Jex A.R."/>
            <person name="Nejsum P."/>
            <person name="Schwarz E.M."/>
            <person name="Hu L."/>
            <person name="Young N.D."/>
            <person name="Hall R.S."/>
            <person name="Korhonen P.K."/>
            <person name="Liao S."/>
            <person name="Thamsborg S."/>
            <person name="Xia J."/>
            <person name="Xu P."/>
            <person name="Wang S."/>
            <person name="Scheerlinck J.P."/>
            <person name="Hofmann A."/>
            <person name="Sternberg P.W."/>
            <person name="Wang J."/>
            <person name="Gasser R.B."/>
        </authorList>
    </citation>
    <scope>NUCLEOTIDE SEQUENCE [LARGE SCALE GENOMIC DNA]</scope>
    <source>
        <strain evidence="1">DCEP-RM93F</strain>
    </source>
</reference>
<gene>
    <name evidence="1" type="ORF">M514_26996</name>
</gene>
<name>A0A085MUG4_9BILA</name>
<proteinExistence type="predicted"/>
<sequence length="133" mass="14368">MTLRHFPMRLGTGEQCAQIPDTSNIGHGDVPSRQYAQYLTCGPHLPMQFNTMGQITVLYCAAYFEILLLSMARKDAFASARLMRSPAVNVKTLLAAVSAESSTHVLSQQPSSALSVALNTANAGLRWTAAIAR</sequence>